<evidence type="ECO:0000259" key="1">
    <source>
        <dbReference type="Pfam" id="PF01266"/>
    </source>
</evidence>
<sequence>MILQDWWFTTLLGIKEPIREPVRGQIKTDVLIVGAGAAGLAAALRLVGSGKKVVLIDKNICGGSSTGKSAGFLTPDSELELSQLLRKYGTKGAKDLWGVASKGVEIMVDNIKKHQIECDLQVQDCLFLGKGASGWKDVQDEVESREKLGYSSKVYRESEVPSVIGSNAYSGAIRYTGTYGVNALLYAQGIKQVLLDNGIEIYESSEVLSWEGHTVRTHLGSVTADKIIFCIDKPKPEITKYHESVYHAQTFLSISEPLGDDDIAKLFPQGPLQCWDSDLVYTYFRLTGTKRLLVGGGNMLTTYAKNDTTAPRVIDHVINELKEKIPVIRPLRFIQYWQGRIDMTRDLIPTVLVDPEHPWTHFVLGCVGLPWATFCGDFAARNVLDDKELDSEKFYRYFSPTRKFFLPLWLEHILGKKIVFTVNNAWAKYRQKDPKAAESL</sequence>
<dbReference type="Gene3D" id="3.30.9.10">
    <property type="entry name" value="D-Amino Acid Oxidase, subunit A, domain 2"/>
    <property type="match status" value="1"/>
</dbReference>
<dbReference type="AlphaFoldDB" id="A0A2H1FIE8"/>
<accession>A0A2H1FIE8</accession>
<feature type="domain" description="FAD dependent oxidoreductase" evidence="1">
    <location>
        <begin position="29"/>
        <end position="376"/>
    </location>
</feature>
<protein>
    <submittedName>
        <fullName evidence="2">Putative Glycine/D-amino acid oxidase (Deaminating)</fullName>
    </submittedName>
</protein>
<gene>
    <name evidence="2" type="ORF">NCS_30380</name>
</gene>
<dbReference type="SUPFAM" id="SSF51905">
    <property type="entry name" value="FAD/NAD(P)-binding domain"/>
    <property type="match status" value="1"/>
</dbReference>
<dbReference type="OrthoDB" id="8645at2157"/>
<dbReference type="InterPro" id="IPR006076">
    <property type="entry name" value="FAD-dep_OxRdtase"/>
</dbReference>
<evidence type="ECO:0000313" key="3">
    <source>
        <dbReference type="Proteomes" id="UP000230607"/>
    </source>
</evidence>
<dbReference type="PANTHER" id="PTHR13847:SF281">
    <property type="entry name" value="FAD DEPENDENT OXIDOREDUCTASE DOMAIN-CONTAINING PROTEIN"/>
    <property type="match status" value="1"/>
</dbReference>
<dbReference type="InterPro" id="IPR036188">
    <property type="entry name" value="FAD/NAD-bd_sf"/>
</dbReference>
<evidence type="ECO:0000313" key="2">
    <source>
        <dbReference type="EMBL" id="SMH72540.1"/>
    </source>
</evidence>
<dbReference type="EMBL" id="LT841358">
    <property type="protein sequence ID" value="SMH72540.1"/>
    <property type="molecule type" value="Genomic_DNA"/>
</dbReference>
<dbReference type="PANTHER" id="PTHR13847">
    <property type="entry name" value="SARCOSINE DEHYDROGENASE-RELATED"/>
    <property type="match status" value="1"/>
</dbReference>
<dbReference type="Pfam" id="PF01266">
    <property type="entry name" value="DAO"/>
    <property type="match status" value="1"/>
</dbReference>
<dbReference type="Proteomes" id="UP000230607">
    <property type="component" value="Chromosome 1"/>
</dbReference>
<reference evidence="3" key="1">
    <citation type="submission" date="2017-03" db="EMBL/GenBank/DDBJ databases">
        <authorList>
            <person name="Herbold C."/>
        </authorList>
    </citation>
    <scope>NUCLEOTIDE SEQUENCE [LARGE SCALE GENOMIC DNA]</scope>
</reference>
<dbReference type="GO" id="GO:0005737">
    <property type="term" value="C:cytoplasm"/>
    <property type="evidence" value="ECO:0007669"/>
    <property type="project" value="TreeGrafter"/>
</dbReference>
<dbReference type="Gene3D" id="3.50.50.60">
    <property type="entry name" value="FAD/NAD(P)-binding domain"/>
    <property type="match status" value="1"/>
</dbReference>
<keyword evidence="3" id="KW-1185">Reference proteome</keyword>
<name>A0A2H1FIE8_9ARCH</name>
<dbReference type="RefSeq" id="WP_157928286.1">
    <property type="nucleotide sequence ID" value="NZ_LT841358.1"/>
</dbReference>
<proteinExistence type="predicted"/>
<organism evidence="2 3">
    <name type="scientific">Candidatus Nitrosotalea okcheonensis</name>
    <dbReference type="NCBI Taxonomy" id="1903276"/>
    <lineage>
        <taxon>Archaea</taxon>
        <taxon>Nitrososphaerota</taxon>
        <taxon>Nitrososphaeria</taxon>
        <taxon>Nitrosotaleales</taxon>
        <taxon>Nitrosotaleaceae</taxon>
        <taxon>Nitrosotalea</taxon>
    </lineage>
</organism>